<comment type="similarity">
    <text evidence="3 10">Belongs to the phytosulfokine family.</text>
</comment>
<evidence type="ECO:0000256" key="1">
    <source>
        <dbReference type="ARBA" id="ARBA00003158"/>
    </source>
</evidence>
<dbReference type="PANTHER" id="PTHR33285:SF55">
    <property type="entry name" value="PHYTOSULFOKINES 3"/>
    <property type="match status" value="1"/>
</dbReference>
<evidence type="ECO:0000256" key="2">
    <source>
        <dbReference type="ARBA" id="ARBA00004613"/>
    </source>
</evidence>
<reference evidence="11 12" key="1">
    <citation type="journal article" date="2017" name="Nature">
        <title>The Apostasia genome and the evolution of orchids.</title>
        <authorList>
            <person name="Zhang G.Q."/>
            <person name="Liu K.W."/>
            <person name="Li Z."/>
            <person name="Lohaus R."/>
            <person name="Hsiao Y.Y."/>
            <person name="Niu S.C."/>
            <person name="Wang J.Y."/>
            <person name="Lin Y.C."/>
            <person name="Xu Q."/>
            <person name="Chen L.J."/>
            <person name="Yoshida K."/>
            <person name="Fujiwara S."/>
            <person name="Wang Z.W."/>
            <person name="Zhang Y.Q."/>
            <person name="Mitsuda N."/>
            <person name="Wang M."/>
            <person name="Liu G.H."/>
            <person name="Pecoraro L."/>
            <person name="Huang H.X."/>
            <person name="Xiao X.J."/>
            <person name="Lin M."/>
            <person name="Wu X.Y."/>
            <person name="Wu W.L."/>
            <person name="Chen Y.Y."/>
            <person name="Chang S.B."/>
            <person name="Sakamoto S."/>
            <person name="Ohme-Takagi M."/>
            <person name="Yagi M."/>
            <person name="Zeng S.J."/>
            <person name="Shen C.Y."/>
            <person name="Yeh C.M."/>
            <person name="Luo Y.B."/>
            <person name="Tsai W.C."/>
            <person name="Van de Peer Y."/>
            <person name="Liu Z.J."/>
        </authorList>
    </citation>
    <scope>NUCLEOTIDE SEQUENCE [LARGE SCALE GENOMIC DNA]</scope>
    <source>
        <strain evidence="12">cv. Shenzhen</strain>
        <tissue evidence="11">Stem</tissue>
    </source>
</reference>
<keyword evidence="9 10" id="KW-0339">Growth factor</keyword>
<evidence type="ECO:0000256" key="7">
    <source>
        <dbReference type="ARBA" id="ARBA00022729"/>
    </source>
</evidence>
<comment type="PTM">
    <text evidence="10">Sulfation is important for activity and for the binding to a putative membrane receptor.</text>
</comment>
<keyword evidence="12" id="KW-1185">Reference proteome</keyword>
<keyword evidence="7 10" id="KW-0732">Signal</keyword>
<evidence type="ECO:0000256" key="6">
    <source>
        <dbReference type="ARBA" id="ARBA00022641"/>
    </source>
</evidence>
<keyword evidence="5 10" id="KW-0964">Secreted</keyword>
<keyword evidence="8 10" id="KW-0221">Differentiation</keyword>
<dbReference type="GO" id="GO:0008283">
    <property type="term" value="P:cell population proliferation"/>
    <property type="evidence" value="ECO:0007669"/>
    <property type="project" value="UniProtKB-UniRule"/>
</dbReference>
<dbReference type="Pfam" id="PF06404">
    <property type="entry name" value="PSK"/>
    <property type="match status" value="1"/>
</dbReference>
<comment type="PTM">
    <text evidence="10">PSK-alpha is produced by endopeptidase digestion. PSK-beta is produced from PSK-alpha by exopeptidase digestion.</text>
</comment>
<dbReference type="GO" id="GO:0005576">
    <property type="term" value="C:extracellular region"/>
    <property type="evidence" value="ECO:0007669"/>
    <property type="project" value="UniProtKB-SubCell"/>
</dbReference>
<proteinExistence type="inferred from homology"/>
<organism evidence="11 12">
    <name type="scientific">Apostasia shenzhenica</name>
    <dbReference type="NCBI Taxonomy" id="1088818"/>
    <lineage>
        <taxon>Eukaryota</taxon>
        <taxon>Viridiplantae</taxon>
        <taxon>Streptophyta</taxon>
        <taxon>Embryophyta</taxon>
        <taxon>Tracheophyta</taxon>
        <taxon>Spermatophyta</taxon>
        <taxon>Magnoliopsida</taxon>
        <taxon>Liliopsida</taxon>
        <taxon>Asparagales</taxon>
        <taxon>Orchidaceae</taxon>
        <taxon>Apostasioideae</taxon>
        <taxon>Apostasia</taxon>
    </lineage>
</organism>
<gene>
    <name evidence="11" type="primary">PSK</name>
    <name evidence="11" type="ORF">AXF42_Ash000085</name>
</gene>
<comment type="function">
    <text evidence="1 10">Promotes plant cell differentiation, organogenesis and somatic embryogenesis as well as cell proliferation.</text>
</comment>
<sequence>MAKGIAFFVLIALILSLSPTHAGRPYTAERIGSVESGESNTADFGCGGLGEEECLMRRTLAAHTDYIYTQEKPLN</sequence>
<keyword evidence="6 10" id="KW-0765">Sulfation</keyword>
<dbReference type="GO" id="GO:0008083">
    <property type="term" value="F:growth factor activity"/>
    <property type="evidence" value="ECO:0007669"/>
    <property type="project" value="UniProtKB-UniRule"/>
</dbReference>
<evidence type="ECO:0000256" key="4">
    <source>
        <dbReference type="ARBA" id="ARBA00022473"/>
    </source>
</evidence>
<comment type="subcellular location">
    <subcellularLocation>
        <location evidence="2 10">Secreted</location>
    </subcellularLocation>
</comment>
<keyword evidence="4 10" id="KW-0217">Developmental protein</keyword>
<dbReference type="OrthoDB" id="1858282at2759"/>
<dbReference type="PANTHER" id="PTHR33285">
    <property type="entry name" value="PHYTOSULFOKINES 3"/>
    <property type="match status" value="1"/>
</dbReference>
<name>A0A2I0AFC5_9ASPA</name>
<evidence type="ECO:0000256" key="3">
    <source>
        <dbReference type="ARBA" id="ARBA00010781"/>
    </source>
</evidence>
<evidence type="ECO:0000256" key="9">
    <source>
        <dbReference type="ARBA" id="ARBA00023030"/>
    </source>
</evidence>
<evidence type="ECO:0000256" key="10">
    <source>
        <dbReference type="RuleBase" id="RU368031"/>
    </source>
</evidence>
<feature type="signal peptide" evidence="10">
    <location>
        <begin position="1"/>
        <end position="22"/>
    </location>
</feature>
<dbReference type="Proteomes" id="UP000236161">
    <property type="component" value="Unassembled WGS sequence"/>
</dbReference>
<feature type="chain" id="PRO_5031592094" description="Phytosulfokine" evidence="10">
    <location>
        <begin position="23"/>
        <end position="75"/>
    </location>
</feature>
<evidence type="ECO:0000313" key="12">
    <source>
        <dbReference type="Proteomes" id="UP000236161"/>
    </source>
</evidence>
<accession>A0A2I0AFC5</accession>
<evidence type="ECO:0000313" key="11">
    <source>
        <dbReference type="EMBL" id="PKA54252.1"/>
    </source>
</evidence>
<dbReference type="InterPro" id="IPR009438">
    <property type="entry name" value="Phytosulfokine"/>
</dbReference>
<dbReference type="GO" id="GO:0030154">
    <property type="term" value="P:cell differentiation"/>
    <property type="evidence" value="ECO:0007669"/>
    <property type="project" value="UniProtKB-UniRule"/>
</dbReference>
<protein>
    <recommendedName>
        <fullName evidence="10">Phytosulfokine</fullName>
    </recommendedName>
    <component>
        <recommendedName>
            <fullName evidence="10">Phytosulfokine-alpha</fullName>
            <shortName evidence="10">PSK-alpha</shortName>
            <shortName evidence="10">Phytosulfokine-a</shortName>
        </recommendedName>
    </component>
    <component>
        <recommendedName>
            <fullName evidence="10">Phytosulfokine-beta</fullName>
            <shortName evidence="10">PSK-beta</shortName>
            <shortName evidence="10">Phytosulfokine-b</shortName>
        </recommendedName>
    </component>
</protein>
<evidence type="ECO:0000256" key="5">
    <source>
        <dbReference type="ARBA" id="ARBA00022525"/>
    </source>
</evidence>
<evidence type="ECO:0000256" key="8">
    <source>
        <dbReference type="ARBA" id="ARBA00022782"/>
    </source>
</evidence>
<dbReference type="EMBL" id="KZ451982">
    <property type="protein sequence ID" value="PKA54252.1"/>
    <property type="molecule type" value="Genomic_DNA"/>
</dbReference>
<dbReference type="STRING" id="1088818.A0A2I0AFC5"/>
<dbReference type="AlphaFoldDB" id="A0A2I0AFC5"/>